<name>A0ABW4THH3_9ACTN</name>
<accession>A0ABW4THH3</accession>
<dbReference type="Gene3D" id="3.40.50.300">
    <property type="entry name" value="P-loop containing nucleotide triphosphate hydrolases"/>
    <property type="match status" value="1"/>
</dbReference>
<dbReference type="EMBL" id="JBHUGD010000001">
    <property type="protein sequence ID" value="MFD1946008.1"/>
    <property type="molecule type" value="Genomic_DNA"/>
</dbReference>
<protein>
    <submittedName>
        <fullName evidence="1">4-amino-4-deoxy-L-arabinose transferase</fullName>
    </submittedName>
</protein>
<comment type="caution">
    <text evidence="1">The sequence shown here is derived from an EMBL/GenBank/DDBJ whole genome shotgun (WGS) entry which is preliminary data.</text>
</comment>
<dbReference type="InterPro" id="IPR027417">
    <property type="entry name" value="P-loop_NTPase"/>
</dbReference>
<reference evidence="2" key="1">
    <citation type="journal article" date="2019" name="Int. J. Syst. Evol. Microbiol.">
        <title>The Global Catalogue of Microorganisms (GCM) 10K type strain sequencing project: providing services to taxonomists for standard genome sequencing and annotation.</title>
        <authorList>
            <consortium name="The Broad Institute Genomics Platform"/>
            <consortium name="The Broad Institute Genome Sequencing Center for Infectious Disease"/>
            <person name="Wu L."/>
            <person name="Ma J."/>
        </authorList>
    </citation>
    <scope>NUCLEOTIDE SEQUENCE [LARGE SCALE GENOMIC DNA]</scope>
    <source>
        <strain evidence="2">CGMCC 1.12477</strain>
    </source>
</reference>
<sequence>MPTTEDARRVLALVDARRATLGPGRLVCIDGPAGSGKTTFAAAIHRLRPCRVVHMDDLYAGWDGLGAVHAQLATLVAPLARGETGRHRRWDWQAGDWAEEVAVAPSPLLVLEGVGSAAPVAARQATAIVWVEAAHDVRRARALARDGDDFAPYWDAWAAAEAEHFERHRTREIADLVLDLS</sequence>
<dbReference type="SUPFAM" id="SSF52540">
    <property type="entry name" value="P-loop containing nucleoside triphosphate hydrolases"/>
    <property type="match status" value="1"/>
</dbReference>
<evidence type="ECO:0000313" key="2">
    <source>
        <dbReference type="Proteomes" id="UP001597351"/>
    </source>
</evidence>
<dbReference type="Proteomes" id="UP001597351">
    <property type="component" value="Unassembled WGS sequence"/>
</dbReference>
<organism evidence="1 2">
    <name type="scientific">Nocardioides aestuarii</name>
    <dbReference type="NCBI Taxonomy" id="252231"/>
    <lineage>
        <taxon>Bacteria</taxon>
        <taxon>Bacillati</taxon>
        <taxon>Actinomycetota</taxon>
        <taxon>Actinomycetes</taxon>
        <taxon>Propionibacteriales</taxon>
        <taxon>Nocardioidaceae</taxon>
        <taxon>Nocardioides</taxon>
    </lineage>
</organism>
<dbReference type="RefSeq" id="WP_343915080.1">
    <property type="nucleotide sequence ID" value="NZ_BAAAJT010000002.1"/>
</dbReference>
<dbReference type="GO" id="GO:0016740">
    <property type="term" value="F:transferase activity"/>
    <property type="evidence" value="ECO:0007669"/>
    <property type="project" value="UniProtKB-KW"/>
</dbReference>
<keyword evidence="2" id="KW-1185">Reference proteome</keyword>
<proteinExistence type="predicted"/>
<keyword evidence="1" id="KW-0808">Transferase</keyword>
<evidence type="ECO:0000313" key="1">
    <source>
        <dbReference type="EMBL" id="MFD1946008.1"/>
    </source>
</evidence>
<gene>
    <name evidence="1" type="ORF">ACFSDE_04335</name>
</gene>